<feature type="transmembrane region" description="Helical" evidence="1">
    <location>
        <begin position="126"/>
        <end position="147"/>
    </location>
</feature>
<dbReference type="SUPFAM" id="SSF55874">
    <property type="entry name" value="ATPase domain of HSP90 chaperone/DNA topoisomerase II/histidine kinase"/>
    <property type="match status" value="1"/>
</dbReference>
<dbReference type="PANTHER" id="PTHR34220">
    <property type="entry name" value="SENSOR HISTIDINE KINASE YPDA"/>
    <property type="match status" value="1"/>
</dbReference>
<dbReference type="GO" id="GO:0000155">
    <property type="term" value="F:phosphorelay sensor kinase activity"/>
    <property type="evidence" value="ECO:0007669"/>
    <property type="project" value="InterPro"/>
</dbReference>
<keyword evidence="3" id="KW-0418">Kinase</keyword>
<feature type="domain" description="Signal transduction histidine kinase internal region" evidence="2">
    <location>
        <begin position="170"/>
        <end position="249"/>
    </location>
</feature>
<evidence type="ECO:0000313" key="3">
    <source>
        <dbReference type="EMBL" id="SJZ63225.1"/>
    </source>
</evidence>
<dbReference type="InterPro" id="IPR010559">
    <property type="entry name" value="Sig_transdc_His_kin_internal"/>
</dbReference>
<accession>A0A1T4M8K8</accession>
<evidence type="ECO:0000313" key="4">
    <source>
        <dbReference type="Proteomes" id="UP000190888"/>
    </source>
</evidence>
<feature type="transmembrane region" description="Helical" evidence="1">
    <location>
        <begin position="42"/>
        <end position="63"/>
    </location>
</feature>
<evidence type="ECO:0000259" key="2">
    <source>
        <dbReference type="Pfam" id="PF06580"/>
    </source>
</evidence>
<gene>
    <name evidence="3" type="ORF">SAMN04488132_103238</name>
</gene>
<dbReference type="GO" id="GO:0016020">
    <property type="term" value="C:membrane"/>
    <property type="evidence" value="ECO:0007669"/>
    <property type="project" value="InterPro"/>
</dbReference>
<dbReference type="InterPro" id="IPR050640">
    <property type="entry name" value="Bact_2-comp_sensor_kinase"/>
</dbReference>
<dbReference type="AlphaFoldDB" id="A0A1T4M8K8"/>
<dbReference type="EMBL" id="FUWH01000003">
    <property type="protein sequence ID" value="SJZ63225.1"/>
    <property type="molecule type" value="Genomic_DNA"/>
</dbReference>
<proteinExistence type="predicted"/>
<name>A0A1T4M8K8_9BACT</name>
<dbReference type="STRING" id="413434.SAMN04488132_103238"/>
<reference evidence="3 4" key="1">
    <citation type="submission" date="2017-02" db="EMBL/GenBank/DDBJ databases">
        <authorList>
            <person name="Peterson S.W."/>
        </authorList>
    </citation>
    <scope>NUCLEOTIDE SEQUENCE [LARGE SCALE GENOMIC DNA]</scope>
    <source>
        <strain evidence="3 4">DSM 22335</strain>
    </source>
</reference>
<dbReference type="PANTHER" id="PTHR34220:SF9">
    <property type="entry name" value="SIGNAL TRANSDUCTION HISTIDINE KINASE INTERNAL REGION DOMAIN-CONTAINING PROTEIN"/>
    <property type="match status" value="1"/>
</dbReference>
<keyword evidence="1" id="KW-0472">Membrane</keyword>
<feature type="transmembrane region" description="Helical" evidence="1">
    <location>
        <begin position="84"/>
        <end position="106"/>
    </location>
</feature>
<dbReference type="Proteomes" id="UP000190888">
    <property type="component" value="Unassembled WGS sequence"/>
</dbReference>
<keyword evidence="3" id="KW-0808">Transferase</keyword>
<dbReference type="InterPro" id="IPR036890">
    <property type="entry name" value="HATPase_C_sf"/>
</dbReference>
<keyword evidence="4" id="KW-1185">Reference proteome</keyword>
<protein>
    <submittedName>
        <fullName evidence="3">Histidine kinase</fullName>
    </submittedName>
</protein>
<evidence type="ECO:0000256" key="1">
    <source>
        <dbReference type="SAM" id="Phobius"/>
    </source>
</evidence>
<keyword evidence="1" id="KW-0812">Transmembrane</keyword>
<dbReference type="OrthoDB" id="9792992at2"/>
<organism evidence="3 4">
    <name type="scientific">Sediminibacterium ginsengisoli</name>
    <dbReference type="NCBI Taxonomy" id="413434"/>
    <lineage>
        <taxon>Bacteria</taxon>
        <taxon>Pseudomonadati</taxon>
        <taxon>Bacteroidota</taxon>
        <taxon>Chitinophagia</taxon>
        <taxon>Chitinophagales</taxon>
        <taxon>Chitinophagaceae</taxon>
        <taxon>Sediminibacterium</taxon>
    </lineage>
</organism>
<sequence length="353" mass="39909">MLLLYSMKRKKHSLYWQCQLVGWTAASLYWSFSGMLSGGFNFSLALVHLVSDVILYIGITHLYRLFVLRNQWQQLALKPLLKRLFPAIIVLAAAYTVVTLTKIYLIRFYLVPGFSQDVYDFINANTLGVAMAGVRLMSIWMLAYHGYHYALREMRLIQENGQLQLALKDAQLQNLSAQLNPHFLFNALNTIKSMVIGQPASARRGIDLLSEILRTSLYEDEHQETTIHAELALTLDYLELEQLRMEDRLQYEVVMDDGLRELSIPRLSLITMVENAVKHGIALNKQGGHLIISGILQENGYGITVSHPGKLGAGNGIGLKNLKERLEILYKNKAVFSISEQQGIVTASLFIPL</sequence>
<dbReference type="Pfam" id="PF06580">
    <property type="entry name" value="His_kinase"/>
    <property type="match status" value="1"/>
</dbReference>
<keyword evidence="1" id="KW-1133">Transmembrane helix</keyword>